<dbReference type="Pfam" id="PF13520">
    <property type="entry name" value="AA_permease_2"/>
    <property type="match status" value="1"/>
</dbReference>
<protein>
    <submittedName>
        <fullName evidence="7">APC family permease</fullName>
    </submittedName>
</protein>
<evidence type="ECO:0000256" key="1">
    <source>
        <dbReference type="ARBA" id="ARBA00004141"/>
    </source>
</evidence>
<proteinExistence type="predicted"/>
<keyword evidence="4 6" id="KW-1133">Transmembrane helix</keyword>
<evidence type="ECO:0000256" key="4">
    <source>
        <dbReference type="ARBA" id="ARBA00022989"/>
    </source>
</evidence>
<gene>
    <name evidence="7" type="ORF">ACFOHH_22890</name>
</gene>
<feature type="transmembrane region" description="Helical" evidence="6">
    <location>
        <begin position="304"/>
        <end position="329"/>
    </location>
</feature>
<dbReference type="Gene3D" id="1.20.1740.10">
    <property type="entry name" value="Amino acid/polyamine transporter I"/>
    <property type="match status" value="1"/>
</dbReference>
<dbReference type="InterPro" id="IPR002293">
    <property type="entry name" value="AA/rel_permease1"/>
</dbReference>
<keyword evidence="3 6" id="KW-0812">Transmembrane</keyword>
<feature type="transmembrane region" description="Helical" evidence="6">
    <location>
        <begin position="63"/>
        <end position="84"/>
    </location>
</feature>
<evidence type="ECO:0000256" key="3">
    <source>
        <dbReference type="ARBA" id="ARBA00022692"/>
    </source>
</evidence>
<evidence type="ECO:0000256" key="2">
    <source>
        <dbReference type="ARBA" id="ARBA00022448"/>
    </source>
</evidence>
<feature type="transmembrane region" description="Helical" evidence="6">
    <location>
        <begin position="350"/>
        <end position="373"/>
    </location>
</feature>
<sequence>MAAKEMNDRADDAQLEALGYTASFDRKMSLWANFALGFTYLSPVVGVYTLFGFALATGGAPMFWSYLLVGIGQFLVCLVFAEIVSQYPIAGGVYPWARRLIGDRWGWMTGWIYLWALATTVAAVAMGAGPYLAALVGFEPSPFVNTVTAMLIIAGSTLFNLAGTRVLARVAMMGFLCELGGALAVGAWLLIFGREQSLSVLFDTVSVVGEGSYLPAFLAAGLAGIFQYYGFEACGDVAEEVPNPSRAIPRAMRLTIYIGGAAAMFVCLALILAVKDIGAVIAGQDTDPVWTVLTTNFGEGGARVVLLVVLVSFLSCVLSLQAAASRLMFSFARDGMLPASKVLVRLSSAHVPSVALIICGIVPAIIALGGYFLSNAIAVVVSFAAVGIYIAFQMVVFAAIVARLRGWKPSGPFNLAGWGVPVTFLAFAYGVSAIINLAWPRLPDANWYENYAVILTSVVVVVAGLIVLPFMRTGAVRAAVAGQ</sequence>
<feature type="transmembrane region" description="Helical" evidence="6">
    <location>
        <begin position="170"/>
        <end position="192"/>
    </location>
</feature>
<feature type="transmembrane region" description="Helical" evidence="6">
    <location>
        <begin position="143"/>
        <end position="163"/>
    </location>
</feature>
<evidence type="ECO:0000313" key="7">
    <source>
        <dbReference type="EMBL" id="MFC3075977.1"/>
    </source>
</evidence>
<dbReference type="PANTHER" id="PTHR45649:SF26">
    <property type="entry name" value="OS04G0435100 PROTEIN"/>
    <property type="match status" value="1"/>
</dbReference>
<dbReference type="RefSeq" id="WP_257316545.1">
    <property type="nucleotide sequence ID" value="NZ_JANFDG010000020.1"/>
</dbReference>
<feature type="transmembrane region" description="Helical" evidence="6">
    <location>
        <begin position="379"/>
        <end position="401"/>
    </location>
</feature>
<comment type="subcellular location">
    <subcellularLocation>
        <location evidence="1">Membrane</location>
        <topology evidence="1">Multi-pass membrane protein</topology>
    </subcellularLocation>
</comment>
<organism evidence="7 8">
    <name type="scientific">Shinella pollutisoli</name>
    <dbReference type="NCBI Taxonomy" id="2250594"/>
    <lineage>
        <taxon>Bacteria</taxon>
        <taxon>Pseudomonadati</taxon>
        <taxon>Pseudomonadota</taxon>
        <taxon>Alphaproteobacteria</taxon>
        <taxon>Hyphomicrobiales</taxon>
        <taxon>Rhizobiaceae</taxon>
        <taxon>Shinella</taxon>
    </lineage>
</organism>
<reference evidence="8" key="1">
    <citation type="journal article" date="2019" name="Int. J. Syst. Evol. Microbiol.">
        <title>The Global Catalogue of Microorganisms (GCM) 10K type strain sequencing project: providing services to taxonomists for standard genome sequencing and annotation.</title>
        <authorList>
            <consortium name="The Broad Institute Genomics Platform"/>
            <consortium name="The Broad Institute Genome Sequencing Center for Infectious Disease"/>
            <person name="Wu L."/>
            <person name="Ma J."/>
        </authorList>
    </citation>
    <scope>NUCLEOTIDE SEQUENCE [LARGE SCALE GENOMIC DNA]</scope>
    <source>
        <strain evidence="8">KCTC 52677</strain>
    </source>
</reference>
<dbReference type="PIRSF" id="PIRSF006060">
    <property type="entry name" value="AA_transporter"/>
    <property type="match status" value="1"/>
</dbReference>
<dbReference type="Proteomes" id="UP001595377">
    <property type="component" value="Unassembled WGS sequence"/>
</dbReference>
<keyword evidence="2" id="KW-0813">Transport</keyword>
<feature type="transmembrane region" description="Helical" evidence="6">
    <location>
        <begin position="105"/>
        <end position="131"/>
    </location>
</feature>
<dbReference type="EMBL" id="JBHRSP010000043">
    <property type="protein sequence ID" value="MFC3075977.1"/>
    <property type="molecule type" value="Genomic_DNA"/>
</dbReference>
<feature type="transmembrane region" description="Helical" evidence="6">
    <location>
        <begin position="251"/>
        <end position="274"/>
    </location>
</feature>
<keyword evidence="5 6" id="KW-0472">Membrane</keyword>
<name>A0ABV7DMU4_9HYPH</name>
<dbReference type="PANTHER" id="PTHR45649">
    <property type="entry name" value="AMINO-ACID PERMEASE BAT1"/>
    <property type="match status" value="1"/>
</dbReference>
<keyword evidence="8" id="KW-1185">Reference proteome</keyword>
<accession>A0ABV7DMU4</accession>
<evidence type="ECO:0000313" key="8">
    <source>
        <dbReference type="Proteomes" id="UP001595377"/>
    </source>
</evidence>
<feature type="transmembrane region" description="Helical" evidence="6">
    <location>
        <begin position="451"/>
        <end position="471"/>
    </location>
</feature>
<comment type="caution">
    <text evidence="7">The sequence shown here is derived from an EMBL/GenBank/DDBJ whole genome shotgun (WGS) entry which is preliminary data.</text>
</comment>
<evidence type="ECO:0000256" key="5">
    <source>
        <dbReference type="ARBA" id="ARBA00023136"/>
    </source>
</evidence>
<feature type="transmembrane region" description="Helical" evidence="6">
    <location>
        <begin position="413"/>
        <end position="439"/>
    </location>
</feature>
<feature type="transmembrane region" description="Helical" evidence="6">
    <location>
        <begin position="30"/>
        <end position="51"/>
    </location>
</feature>
<evidence type="ECO:0000256" key="6">
    <source>
        <dbReference type="SAM" id="Phobius"/>
    </source>
</evidence>